<reference evidence="3" key="2">
    <citation type="submission" date="2012-05" db="EMBL/GenBank/DDBJ databases">
        <title>The Genome Annotation of Fusarium oxysporum II5.</title>
        <authorList>
            <consortium name="The Broad Institute Genomics Platform"/>
            <person name="Ma L.-J."/>
            <person name="Corby-Kistler H."/>
            <person name="Broz K."/>
            <person name="Gale L.R."/>
            <person name="Jonkers W."/>
            <person name="O'Donnell K."/>
            <person name="Ploetz R."/>
            <person name="Steinberg C."/>
            <person name="Schwartz D.C."/>
            <person name="VanEtten H."/>
            <person name="Zhou S."/>
            <person name="Young S.K."/>
            <person name="Zeng Q."/>
            <person name="Gargeya S."/>
            <person name="Fitzgerald M."/>
            <person name="Abouelleil A."/>
            <person name="Alvarado L."/>
            <person name="Chapman S.B."/>
            <person name="Gainer-Dewar J."/>
            <person name="Goldberg J."/>
            <person name="Griggs A."/>
            <person name="Gujja S."/>
            <person name="Hansen M."/>
            <person name="Howarth C."/>
            <person name="Imamovic A."/>
            <person name="Ireland A."/>
            <person name="Larimer J."/>
            <person name="McCowan C."/>
            <person name="Murphy C."/>
            <person name="Pearson M."/>
            <person name="Poon T.W."/>
            <person name="Priest M."/>
            <person name="Roberts A."/>
            <person name="Saif S."/>
            <person name="Shea T."/>
            <person name="Sykes S."/>
            <person name="Wortman J."/>
            <person name="Nusbaum C."/>
            <person name="Birren B."/>
        </authorList>
    </citation>
    <scope>NUCLEOTIDE SEQUENCE</scope>
    <source>
        <strain evidence="3">54006</strain>
    </source>
</reference>
<feature type="region of interest" description="Disordered" evidence="1">
    <location>
        <begin position="24"/>
        <end position="82"/>
    </location>
</feature>
<evidence type="ECO:0000256" key="2">
    <source>
        <dbReference type="SAM" id="SignalP"/>
    </source>
</evidence>
<feature type="signal peptide" evidence="2">
    <location>
        <begin position="1"/>
        <end position="24"/>
    </location>
</feature>
<protein>
    <submittedName>
        <fullName evidence="3">Uncharacterized protein</fullName>
    </submittedName>
</protein>
<proteinExistence type="predicted"/>
<sequence length="389" mass="42777">MKWSNITRPLLCLSLACMITSSGAEVQRSRDSVDDPFGVDPFEDDPFEKDPFEDDPFEKDPFDDDPLEEDPLGNGQESQVPEGSCMRSFAAPSIEDMVLNSLQICCDQEEDAHESLMRDFKSIVDSAFNLLEQYCGKSCGPRAPPCLSLPLNPHTILTVEPSLELKDFPKHILIEEPGVYDFDTWLGPMDSGFELFIYQHELPPRHTTLGNFYLVPAGTKAADLQYRSVEFAELQFHAACGDDTPCISDQSTPWTSHYFEAAQPLVLDFSVYDKDMVITVADLNTALEQHAVLIDGTEVGRTHGPLSLKNQGEDIYDTAKITEIVVGGPPDGSVKSVLGQGFWGSFRVPKGSKSVTIKITHPSSGVAGYRIDQGCETKGAGHKALHVQA</sequence>
<evidence type="ECO:0000256" key="1">
    <source>
        <dbReference type="SAM" id="MobiDB-lite"/>
    </source>
</evidence>
<dbReference type="HOGENOM" id="CLU_709889_0_0_1"/>
<keyword evidence="2" id="KW-0732">Signal</keyword>
<dbReference type="VEuPathDB" id="FungiDB:FOIG_11356"/>
<feature type="chain" id="PRO_5004942260" evidence="2">
    <location>
        <begin position="25"/>
        <end position="389"/>
    </location>
</feature>
<feature type="compositionally biased region" description="Acidic residues" evidence="1">
    <location>
        <begin position="41"/>
        <end position="71"/>
    </location>
</feature>
<name>X0JJ34_FUSO5</name>
<dbReference type="AlphaFoldDB" id="X0JJ34"/>
<accession>X0JJ34</accession>
<dbReference type="GeneID" id="42036531"/>
<gene>
    <name evidence="3" type="ORF">FOIG_11356</name>
</gene>
<reference evidence="3" key="1">
    <citation type="submission" date="2011-11" db="EMBL/GenBank/DDBJ databases">
        <title>The Genome Sequence of Fusarium oxysporum II5.</title>
        <authorList>
            <consortium name="The Broad Institute Genome Sequencing Platform"/>
            <person name="Ma L.-J."/>
            <person name="Gale L.R."/>
            <person name="Schwartz D.C."/>
            <person name="Zhou S."/>
            <person name="Corby-Kistler H."/>
            <person name="Young S.K."/>
            <person name="Zeng Q."/>
            <person name="Gargeya S."/>
            <person name="Fitzgerald M."/>
            <person name="Haas B."/>
            <person name="Abouelleil A."/>
            <person name="Alvarado L."/>
            <person name="Arachchi H.M."/>
            <person name="Berlin A."/>
            <person name="Brown A."/>
            <person name="Chapman S.B."/>
            <person name="Chen Z."/>
            <person name="Dunbar C."/>
            <person name="Freedman E."/>
            <person name="Gearin G."/>
            <person name="Goldberg J."/>
            <person name="Griggs A."/>
            <person name="Gujja S."/>
            <person name="Heiman D."/>
            <person name="Howarth C."/>
            <person name="Larson L."/>
            <person name="Lui A."/>
            <person name="MacDonald P.J.P."/>
            <person name="Montmayeur A."/>
            <person name="Murphy C."/>
            <person name="Neiman D."/>
            <person name="Pearson M."/>
            <person name="Priest M."/>
            <person name="Roberts A."/>
            <person name="Saif S."/>
            <person name="Shea T."/>
            <person name="Shenoy N."/>
            <person name="Sisk P."/>
            <person name="Stolte C."/>
            <person name="Sykes S."/>
            <person name="Wortman J."/>
            <person name="Nusbaum C."/>
            <person name="Birren B."/>
        </authorList>
    </citation>
    <scope>NUCLEOTIDE SEQUENCE [LARGE SCALE GENOMIC DNA]</scope>
    <source>
        <strain evidence="3">54006</strain>
    </source>
</reference>
<dbReference type="Proteomes" id="UP000030685">
    <property type="component" value="Unassembled WGS sequence"/>
</dbReference>
<dbReference type="RefSeq" id="XP_031058491.1">
    <property type="nucleotide sequence ID" value="XM_031211917.1"/>
</dbReference>
<dbReference type="EMBL" id="JH658291">
    <property type="protein sequence ID" value="EXL96401.1"/>
    <property type="molecule type" value="Genomic_DNA"/>
</dbReference>
<organism evidence="3">
    <name type="scientific">Fusarium odoratissimum (strain NRRL 54006)</name>
    <dbReference type="NCBI Taxonomy" id="1089451"/>
    <lineage>
        <taxon>Eukaryota</taxon>
        <taxon>Fungi</taxon>
        <taxon>Dikarya</taxon>
        <taxon>Ascomycota</taxon>
        <taxon>Pezizomycotina</taxon>
        <taxon>Sordariomycetes</taxon>
        <taxon>Hypocreomycetidae</taxon>
        <taxon>Hypocreales</taxon>
        <taxon>Nectriaceae</taxon>
        <taxon>Fusarium</taxon>
        <taxon>Fusarium oxysporum species complex</taxon>
        <taxon>Fusarium oxysporum f. sp. cubense (strain race 4)</taxon>
    </lineage>
</organism>
<evidence type="ECO:0000313" key="3">
    <source>
        <dbReference type="EMBL" id="EXL96401.1"/>
    </source>
</evidence>